<evidence type="ECO:0000256" key="1">
    <source>
        <dbReference type="ARBA" id="ARBA00023015"/>
    </source>
</evidence>
<keyword evidence="2 5" id="KW-0238">DNA-binding</keyword>
<dbReference type="Gene3D" id="1.10.10.60">
    <property type="entry name" value="Homeodomain-like"/>
    <property type="match status" value="2"/>
</dbReference>
<dbReference type="OrthoDB" id="185320at2"/>
<evidence type="ECO:0000256" key="2">
    <source>
        <dbReference type="ARBA" id="ARBA00023125"/>
    </source>
</evidence>
<evidence type="ECO:0000313" key="5">
    <source>
        <dbReference type="EMBL" id="TCS77306.1"/>
    </source>
</evidence>
<accession>A0A4R3K3P1</accession>
<dbReference type="InterPro" id="IPR018060">
    <property type="entry name" value="HTH_AraC"/>
</dbReference>
<comment type="caution">
    <text evidence="5">The sequence shown here is derived from an EMBL/GenBank/DDBJ whole genome shotgun (WGS) entry which is preliminary data.</text>
</comment>
<dbReference type="Gene3D" id="2.60.120.280">
    <property type="entry name" value="Regulatory protein AraC"/>
    <property type="match status" value="1"/>
</dbReference>
<dbReference type="InterPro" id="IPR037923">
    <property type="entry name" value="HTH-like"/>
</dbReference>
<reference evidence="5 6" key="1">
    <citation type="submission" date="2019-03" db="EMBL/GenBank/DDBJ databases">
        <title>Genomic Encyclopedia of Type Strains, Phase IV (KMG-IV): sequencing the most valuable type-strain genomes for metagenomic binning, comparative biology and taxonomic classification.</title>
        <authorList>
            <person name="Goeker M."/>
        </authorList>
    </citation>
    <scope>NUCLEOTIDE SEQUENCE [LARGE SCALE GENOMIC DNA]</scope>
    <source>
        <strain evidence="5 6">DSM 29489</strain>
    </source>
</reference>
<dbReference type="PROSITE" id="PS01124">
    <property type="entry name" value="HTH_ARAC_FAMILY_2"/>
    <property type="match status" value="1"/>
</dbReference>
<organism evidence="5 6">
    <name type="scientific">Muricomes intestini</name>
    <dbReference type="NCBI Taxonomy" id="1796634"/>
    <lineage>
        <taxon>Bacteria</taxon>
        <taxon>Bacillati</taxon>
        <taxon>Bacillota</taxon>
        <taxon>Clostridia</taxon>
        <taxon>Lachnospirales</taxon>
        <taxon>Lachnospiraceae</taxon>
        <taxon>Muricomes</taxon>
    </lineage>
</organism>
<dbReference type="Pfam" id="PF12833">
    <property type="entry name" value="HTH_18"/>
    <property type="match status" value="1"/>
</dbReference>
<dbReference type="PANTHER" id="PTHR43280">
    <property type="entry name" value="ARAC-FAMILY TRANSCRIPTIONAL REGULATOR"/>
    <property type="match status" value="1"/>
</dbReference>
<dbReference type="GO" id="GO:0003700">
    <property type="term" value="F:DNA-binding transcription factor activity"/>
    <property type="evidence" value="ECO:0007669"/>
    <property type="project" value="InterPro"/>
</dbReference>
<dbReference type="InterPro" id="IPR003313">
    <property type="entry name" value="AraC-bd"/>
</dbReference>
<evidence type="ECO:0000259" key="4">
    <source>
        <dbReference type="PROSITE" id="PS01124"/>
    </source>
</evidence>
<dbReference type="InterPro" id="IPR020449">
    <property type="entry name" value="Tscrpt_reg_AraC-type_HTH"/>
</dbReference>
<gene>
    <name evidence="5" type="ORF">EDD59_11835</name>
</gene>
<dbReference type="InterPro" id="IPR009057">
    <property type="entry name" value="Homeodomain-like_sf"/>
</dbReference>
<proteinExistence type="predicted"/>
<feature type="domain" description="HTH araC/xylS-type" evidence="4">
    <location>
        <begin position="168"/>
        <end position="267"/>
    </location>
</feature>
<keyword evidence="6" id="KW-1185">Reference proteome</keyword>
<dbReference type="RefSeq" id="WP_132382311.1">
    <property type="nucleotide sequence ID" value="NZ_DAIPCY010000044.1"/>
</dbReference>
<dbReference type="SMART" id="SM00342">
    <property type="entry name" value="HTH_ARAC"/>
    <property type="match status" value="1"/>
</dbReference>
<evidence type="ECO:0000313" key="6">
    <source>
        <dbReference type="Proteomes" id="UP000295726"/>
    </source>
</evidence>
<protein>
    <submittedName>
        <fullName evidence="5">AraC-like DNA-binding protein</fullName>
    </submittedName>
</protein>
<dbReference type="SUPFAM" id="SSF46689">
    <property type="entry name" value="Homeodomain-like"/>
    <property type="match status" value="2"/>
</dbReference>
<evidence type="ECO:0000256" key="3">
    <source>
        <dbReference type="ARBA" id="ARBA00023163"/>
    </source>
</evidence>
<keyword evidence="3" id="KW-0804">Transcription</keyword>
<dbReference type="AlphaFoldDB" id="A0A4R3K3P1"/>
<keyword evidence="1" id="KW-0805">Transcription regulation</keyword>
<dbReference type="PRINTS" id="PR00032">
    <property type="entry name" value="HTHARAC"/>
</dbReference>
<dbReference type="SUPFAM" id="SSF51215">
    <property type="entry name" value="Regulatory protein AraC"/>
    <property type="match status" value="1"/>
</dbReference>
<dbReference type="Pfam" id="PF02311">
    <property type="entry name" value="AraC_binding"/>
    <property type="match status" value="1"/>
</dbReference>
<dbReference type="EMBL" id="SLZZ01000018">
    <property type="protein sequence ID" value="TCS77306.1"/>
    <property type="molecule type" value="Genomic_DNA"/>
</dbReference>
<dbReference type="Proteomes" id="UP000295726">
    <property type="component" value="Unassembled WGS sequence"/>
</dbReference>
<dbReference type="GO" id="GO:0043565">
    <property type="term" value="F:sequence-specific DNA binding"/>
    <property type="evidence" value="ECO:0007669"/>
    <property type="project" value="InterPro"/>
</dbReference>
<name>A0A4R3K3P1_9FIRM</name>
<sequence length="273" mass="31699">MPIFFNPFPHDAPLTVESIGNNWTQEPVHRREGFPYYHWLQTESGCGEILVENKKMELKKGDGILLSPCIPHSYVKKEGQWQTSFVTFCGSLAPHINEIIGNAPYILVISPQAHYYNKWISRLIHSFQEQQLTAAALSTECYNFLLHFSQIYQAGDLQVQPLYKRYVAPVIKKIEENYDEQVTTEDLAAAVYISSQYLNRLFQRFTGCSVYVYLTNYRMNKAKELLMNHLNLEIQQVHYRVGYTNISHFIASFKKHTGYTPLEFRKIYGIPGI</sequence>
<dbReference type="PANTHER" id="PTHR43280:SF2">
    <property type="entry name" value="HTH-TYPE TRANSCRIPTIONAL REGULATOR EXSA"/>
    <property type="match status" value="1"/>
</dbReference>